<protein>
    <submittedName>
        <fullName evidence="2">Coenzyme PQQ synthesis protein D (PqqD)</fullName>
    </submittedName>
</protein>
<dbReference type="Pfam" id="PF05402">
    <property type="entry name" value="PqqD"/>
    <property type="match status" value="1"/>
</dbReference>
<sequence>MKLFVIFIIEKLKSLLKLRTVFFIPKDVCIGENLIVDNALDKSVKLNHVAYNILSLLDGNNTIDDIASLLVEKYEVSKQVLERDINIIVNNLQEKNLVERKVIGNKLLAFLFNLTIGQYLYKKRYSIPKSKIATFLLLFYIVVKKLLIMWIAIIIPICFFTSNFSLNFNSEIYYAIGCYFTFIFAIIIGFVLHEWTHIVVTQVQNKEVHGYILAKRFTVSIVKLNTESSIMSILLGPLIPSILGFVFIFISLIVQDLMIFLLGIGFVINIINLLPFTKDGNGILEKILMKKMMKGAIK</sequence>
<evidence type="ECO:0000313" key="3">
    <source>
        <dbReference type="Proteomes" id="UP000199068"/>
    </source>
</evidence>
<keyword evidence="3" id="KW-1185">Reference proteome</keyword>
<feature type="transmembrane region" description="Helical" evidence="1">
    <location>
        <begin position="230"/>
        <end position="250"/>
    </location>
</feature>
<feature type="transmembrane region" description="Helical" evidence="1">
    <location>
        <begin position="172"/>
        <end position="192"/>
    </location>
</feature>
<name>A0A1G9PQ05_9FIRM</name>
<feature type="transmembrane region" description="Helical" evidence="1">
    <location>
        <begin position="133"/>
        <end position="160"/>
    </location>
</feature>
<dbReference type="Proteomes" id="UP000199068">
    <property type="component" value="Unassembled WGS sequence"/>
</dbReference>
<dbReference type="RefSeq" id="WP_092725897.1">
    <property type="nucleotide sequence ID" value="NZ_FNGW01000004.1"/>
</dbReference>
<feature type="transmembrane region" description="Helical" evidence="1">
    <location>
        <begin position="257"/>
        <end position="276"/>
    </location>
</feature>
<dbReference type="EMBL" id="FNGW01000004">
    <property type="protein sequence ID" value="SDM00794.1"/>
    <property type="molecule type" value="Genomic_DNA"/>
</dbReference>
<evidence type="ECO:0000256" key="1">
    <source>
        <dbReference type="SAM" id="Phobius"/>
    </source>
</evidence>
<reference evidence="2 3" key="1">
    <citation type="submission" date="2016-10" db="EMBL/GenBank/DDBJ databases">
        <authorList>
            <person name="de Groot N.N."/>
        </authorList>
    </citation>
    <scope>NUCLEOTIDE SEQUENCE [LARGE SCALE GENOMIC DNA]</scope>
    <source>
        <strain evidence="2 3">DSM 797</strain>
    </source>
</reference>
<accession>A0A1G9PQ05</accession>
<gene>
    <name evidence="2" type="ORF">SAMN04515677_104453</name>
</gene>
<keyword evidence="1" id="KW-0812">Transmembrane</keyword>
<evidence type="ECO:0000313" key="2">
    <source>
        <dbReference type="EMBL" id="SDM00794.1"/>
    </source>
</evidence>
<dbReference type="InterPro" id="IPR041881">
    <property type="entry name" value="PqqD_sf"/>
</dbReference>
<dbReference type="AlphaFoldDB" id="A0A1G9PQ05"/>
<proteinExistence type="predicted"/>
<organism evidence="2 3">
    <name type="scientific">Romboutsia lituseburensis DSM 797</name>
    <dbReference type="NCBI Taxonomy" id="1121325"/>
    <lineage>
        <taxon>Bacteria</taxon>
        <taxon>Bacillati</taxon>
        <taxon>Bacillota</taxon>
        <taxon>Clostridia</taxon>
        <taxon>Peptostreptococcales</taxon>
        <taxon>Peptostreptococcaceae</taxon>
        <taxon>Romboutsia</taxon>
    </lineage>
</organism>
<keyword evidence="1" id="KW-1133">Transmembrane helix</keyword>
<dbReference type="InterPro" id="IPR008792">
    <property type="entry name" value="PQQD"/>
</dbReference>
<dbReference type="STRING" id="1121325.SAMN04515677_104453"/>
<dbReference type="Gene3D" id="1.10.10.1150">
    <property type="entry name" value="Coenzyme PQQ synthesis protein D (PqqD)"/>
    <property type="match status" value="1"/>
</dbReference>
<keyword evidence="1" id="KW-0472">Membrane</keyword>